<dbReference type="AlphaFoldDB" id="A0A383VTT3"/>
<reference evidence="5 6" key="1">
    <citation type="submission" date="2016-10" db="EMBL/GenBank/DDBJ databases">
        <authorList>
            <person name="Cai Z."/>
        </authorList>
    </citation>
    <scope>NUCLEOTIDE SEQUENCE [LARGE SCALE GENOMIC DNA]</scope>
</reference>
<evidence type="ECO:0000259" key="4">
    <source>
        <dbReference type="PROSITE" id="PS50011"/>
    </source>
</evidence>
<dbReference type="SMART" id="SM00220">
    <property type="entry name" value="S_TKc"/>
    <property type="match status" value="1"/>
</dbReference>
<proteinExistence type="predicted"/>
<sequence>MDFVLGVLAKFFGHSLGLPPQYKFVKRLGKGTEGDVWMCTDEQRNCMVAVKLVPRGPPAWRLAMVAREGRMLARLGAGHINIVRPLEIVLTSRHLAFITEYVPGGSLSDYLVRNKMDEDVARYFFKQLLAAIRYCHEQQVVYRDIKPANALITATRPPFLKLCDFGLAHTWAGKEEPVFETLAGTPGYMCPEIMEGFFAPDKSVSRPYDGVKADVYSAGVMLVVMLLHTMPWHYDTYAARLPPLEAMRKLYTLENVEGVHWRDATSKAARLSEPLAALLDTMLEPDTLKRASLEDVCSSQWVNLPLPPKLQAALDVLQEQQALRETAVCEGTDRGLPQDEVTRRLEAFEAMAKAAETVGKGLKLEQRLRLAQPSMRQQQQQVQQQQREEQQQQAQQQEQAESSSVPAAAAVAAAAAAAAAAADMQEAPAVAAVQPAVVAAAQ</sequence>
<organism evidence="5 6">
    <name type="scientific">Tetradesmus obliquus</name>
    <name type="common">Green alga</name>
    <name type="synonym">Acutodesmus obliquus</name>
    <dbReference type="NCBI Taxonomy" id="3088"/>
    <lineage>
        <taxon>Eukaryota</taxon>
        <taxon>Viridiplantae</taxon>
        <taxon>Chlorophyta</taxon>
        <taxon>core chlorophytes</taxon>
        <taxon>Chlorophyceae</taxon>
        <taxon>CS clade</taxon>
        <taxon>Sphaeropleales</taxon>
        <taxon>Scenedesmaceae</taxon>
        <taxon>Tetradesmus</taxon>
    </lineage>
</organism>
<dbReference type="SUPFAM" id="SSF56112">
    <property type="entry name" value="Protein kinase-like (PK-like)"/>
    <property type="match status" value="1"/>
</dbReference>
<gene>
    <name evidence="5" type="ORF">BQ4739_LOCUS8951</name>
</gene>
<evidence type="ECO:0000313" key="6">
    <source>
        <dbReference type="Proteomes" id="UP000256970"/>
    </source>
</evidence>
<dbReference type="PROSITE" id="PS50011">
    <property type="entry name" value="PROTEIN_KINASE_DOM"/>
    <property type="match status" value="1"/>
</dbReference>
<dbReference type="GO" id="GO:0035556">
    <property type="term" value="P:intracellular signal transduction"/>
    <property type="evidence" value="ECO:0007669"/>
    <property type="project" value="TreeGrafter"/>
</dbReference>
<evidence type="ECO:0000256" key="3">
    <source>
        <dbReference type="SAM" id="MobiDB-lite"/>
    </source>
</evidence>
<protein>
    <recommendedName>
        <fullName evidence="4">Protein kinase domain-containing protein</fullName>
    </recommendedName>
</protein>
<dbReference type="Gene3D" id="1.10.510.10">
    <property type="entry name" value="Transferase(Phosphotransferase) domain 1"/>
    <property type="match status" value="1"/>
</dbReference>
<keyword evidence="6" id="KW-1185">Reference proteome</keyword>
<accession>A0A383VTT3</accession>
<keyword evidence="2" id="KW-0067">ATP-binding</keyword>
<keyword evidence="1" id="KW-0547">Nucleotide-binding</keyword>
<dbReference type="Pfam" id="PF00069">
    <property type="entry name" value="Pkinase"/>
    <property type="match status" value="1"/>
</dbReference>
<dbReference type="EMBL" id="FNXT01000867">
    <property type="protein sequence ID" value="SZX68611.1"/>
    <property type="molecule type" value="Genomic_DNA"/>
</dbReference>
<evidence type="ECO:0000256" key="2">
    <source>
        <dbReference type="ARBA" id="ARBA00022840"/>
    </source>
</evidence>
<dbReference type="GO" id="GO:0005524">
    <property type="term" value="F:ATP binding"/>
    <property type="evidence" value="ECO:0007669"/>
    <property type="project" value="UniProtKB-KW"/>
</dbReference>
<evidence type="ECO:0000256" key="1">
    <source>
        <dbReference type="ARBA" id="ARBA00022741"/>
    </source>
</evidence>
<dbReference type="PANTHER" id="PTHR24346:SF30">
    <property type="entry name" value="MATERNAL EMBRYONIC LEUCINE ZIPPER KINASE"/>
    <property type="match status" value="1"/>
</dbReference>
<dbReference type="STRING" id="3088.A0A383VTT3"/>
<dbReference type="Proteomes" id="UP000256970">
    <property type="component" value="Unassembled WGS sequence"/>
</dbReference>
<dbReference type="InterPro" id="IPR000719">
    <property type="entry name" value="Prot_kinase_dom"/>
</dbReference>
<name>A0A383VTT3_TETOB</name>
<dbReference type="GO" id="GO:0004674">
    <property type="term" value="F:protein serine/threonine kinase activity"/>
    <property type="evidence" value="ECO:0007669"/>
    <property type="project" value="TreeGrafter"/>
</dbReference>
<evidence type="ECO:0000313" key="5">
    <source>
        <dbReference type="EMBL" id="SZX68611.1"/>
    </source>
</evidence>
<feature type="region of interest" description="Disordered" evidence="3">
    <location>
        <begin position="375"/>
        <end position="409"/>
    </location>
</feature>
<dbReference type="PANTHER" id="PTHR24346">
    <property type="entry name" value="MAP/MICROTUBULE AFFINITY-REGULATING KINASE"/>
    <property type="match status" value="1"/>
</dbReference>
<feature type="domain" description="Protein kinase" evidence="4">
    <location>
        <begin position="22"/>
        <end position="302"/>
    </location>
</feature>
<dbReference type="GO" id="GO:0005737">
    <property type="term" value="C:cytoplasm"/>
    <property type="evidence" value="ECO:0007669"/>
    <property type="project" value="TreeGrafter"/>
</dbReference>
<dbReference type="InterPro" id="IPR011009">
    <property type="entry name" value="Kinase-like_dom_sf"/>
</dbReference>